<evidence type="ECO:0000256" key="6">
    <source>
        <dbReference type="ARBA" id="ARBA00023242"/>
    </source>
</evidence>
<proteinExistence type="inferred from homology"/>
<dbReference type="GO" id="GO:0030154">
    <property type="term" value="P:cell differentiation"/>
    <property type="evidence" value="ECO:0007669"/>
    <property type="project" value="TreeGrafter"/>
</dbReference>
<name>H3AVW8_LATCH</name>
<reference evidence="11" key="2">
    <citation type="submission" date="2025-08" db="UniProtKB">
        <authorList>
            <consortium name="Ensembl"/>
        </authorList>
    </citation>
    <scope>IDENTIFICATION</scope>
</reference>
<accession>H3AVW8</accession>
<dbReference type="Ensembl" id="ENSLACT00000013886.1">
    <property type="protein sequence ID" value="ENSLACP00000013789.1"/>
    <property type="gene ID" value="ENSLACG00000012139.1"/>
</dbReference>
<comment type="subcellular location">
    <subcellularLocation>
        <location evidence="7">Cytoplasm</location>
    </subcellularLocation>
    <subcellularLocation>
        <location evidence="7">Nucleus</location>
    </subcellularLocation>
</comment>
<evidence type="ECO:0000256" key="4">
    <source>
        <dbReference type="ARBA" id="ARBA00023015"/>
    </source>
</evidence>
<dbReference type="SMART" id="SM00523">
    <property type="entry name" value="DWA"/>
    <property type="match status" value="1"/>
</dbReference>
<dbReference type="HOGENOM" id="CLU_026736_2_1_1"/>
<keyword evidence="3" id="KW-0862">Zinc</keyword>
<sequence length="369" mass="41522">MFRSKRSSLVRRLWRNHCAVTPASGARGTESGQNAEGLQNALKPAAHFVFKNLKDEQLELLVEAVESRGAWDVGCVSFPKTELRVGEHALPAQVLMCKLYRWPELKHLHELKLLCCCEESWKKDSESALVCCNPFHFSRHTVPETPPPPYSKRDASPIHSLKQHGPGGNSGPDSSNLSGFSFLVPFTFTDTTLSRNTTRDGYWCKVAYWEHRTRVGRLYAVHEPSVNIFSDLPHGDGFCLGQLSAENRNETVRRTRSKIGHGILLSRELDGVWAYNRSEHPVFVSSPTLDVLCSRTPLVHKVLPGYSLKLFDYERSMALRCAAKTSELTDGPYDPNSVTISFAKGWGPFYSRQFITSCPCWLEILLNDP</sequence>
<dbReference type="InterPro" id="IPR008984">
    <property type="entry name" value="SMAD_FHA_dom_sf"/>
</dbReference>
<dbReference type="STRING" id="7897.ENSLACP00000013789"/>
<dbReference type="GO" id="GO:0006357">
    <property type="term" value="P:regulation of transcription by RNA polymerase II"/>
    <property type="evidence" value="ECO:0007669"/>
    <property type="project" value="TreeGrafter"/>
</dbReference>
<dbReference type="FunFam" id="2.60.200.10:FF:000004">
    <property type="entry name" value="Mothers against decapentaplegic homolog"/>
    <property type="match status" value="1"/>
</dbReference>
<dbReference type="AlphaFoldDB" id="H3AVW8"/>
<dbReference type="InterPro" id="IPR013790">
    <property type="entry name" value="Dwarfin"/>
</dbReference>
<evidence type="ECO:0000259" key="9">
    <source>
        <dbReference type="PROSITE" id="PS51075"/>
    </source>
</evidence>
<keyword evidence="12" id="KW-1185">Reference proteome</keyword>
<comment type="similarity">
    <text evidence="1 7">Belongs to the dwarfin/SMAD family.</text>
</comment>
<dbReference type="eggNOG" id="KOG3701">
    <property type="taxonomic scope" value="Eukaryota"/>
</dbReference>
<dbReference type="PROSITE" id="PS51076">
    <property type="entry name" value="MH2"/>
    <property type="match status" value="1"/>
</dbReference>
<dbReference type="OMA" id="ETHNETV"/>
<dbReference type="SMART" id="SM00524">
    <property type="entry name" value="DWB"/>
    <property type="match status" value="1"/>
</dbReference>
<reference evidence="11" key="3">
    <citation type="submission" date="2025-09" db="UniProtKB">
        <authorList>
            <consortium name="Ensembl"/>
        </authorList>
    </citation>
    <scope>IDENTIFICATION</scope>
</reference>
<evidence type="ECO:0000256" key="7">
    <source>
        <dbReference type="RuleBase" id="RU361195"/>
    </source>
</evidence>
<dbReference type="Pfam" id="PF03166">
    <property type="entry name" value="MH2"/>
    <property type="match status" value="1"/>
</dbReference>
<feature type="domain" description="MH2" evidence="10">
    <location>
        <begin position="203"/>
        <end position="369"/>
    </location>
</feature>
<dbReference type="SUPFAM" id="SSF56366">
    <property type="entry name" value="SMAD MH1 domain"/>
    <property type="match status" value="1"/>
</dbReference>
<dbReference type="PANTHER" id="PTHR13703:SF67">
    <property type="entry name" value="MOTHERS AGAINST DECAPENTAPLEGIC HOMOLOG"/>
    <property type="match status" value="1"/>
</dbReference>
<keyword evidence="2" id="KW-0479">Metal-binding</keyword>
<keyword evidence="5 7" id="KW-0804">Transcription</keyword>
<dbReference type="PROSITE" id="PS51075">
    <property type="entry name" value="MH1"/>
    <property type="match status" value="1"/>
</dbReference>
<organism evidence="11 12">
    <name type="scientific">Latimeria chalumnae</name>
    <name type="common">Coelacanth</name>
    <dbReference type="NCBI Taxonomy" id="7897"/>
    <lineage>
        <taxon>Eukaryota</taxon>
        <taxon>Metazoa</taxon>
        <taxon>Chordata</taxon>
        <taxon>Craniata</taxon>
        <taxon>Vertebrata</taxon>
        <taxon>Euteleostomi</taxon>
        <taxon>Coelacanthiformes</taxon>
        <taxon>Coelacanthidae</taxon>
        <taxon>Latimeria</taxon>
    </lineage>
</organism>
<dbReference type="Gene3D" id="2.60.200.10">
    <property type="match status" value="1"/>
</dbReference>
<evidence type="ECO:0000256" key="2">
    <source>
        <dbReference type="ARBA" id="ARBA00022723"/>
    </source>
</evidence>
<dbReference type="GO" id="GO:0046872">
    <property type="term" value="F:metal ion binding"/>
    <property type="evidence" value="ECO:0007669"/>
    <property type="project" value="UniProtKB-KW"/>
</dbReference>
<dbReference type="InParanoid" id="H3AVW8"/>
<evidence type="ECO:0000256" key="5">
    <source>
        <dbReference type="ARBA" id="ARBA00023163"/>
    </source>
</evidence>
<dbReference type="Gene3D" id="3.90.520.10">
    <property type="entry name" value="SMAD MH1 domain"/>
    <property type="match status" value="1"/>
</dbReference>
<dbReference type="InterPro" id="IPR001132">
    <property type="entry name" value="SMAD_dom_Dwarfin-type"/>
</dbReference>
<evidence type="ECO:0000256" key="8">
    <source>
        <dbReference type="SAM" id="MobiDB-lite"/>
    </source>
</evidence>
<dbReference type="GeneTree" id="ENSGT00940000158146"/>
<evidence type="ECO:0000313" key="12">
    <source>
        <dbReference type="Proteomes" id="UP000008672"/>
    </source>
</evidence>
<dbReference type="SUPFAM" id="SSF49879">
    <property type="entry name" value="SMAD/FHA domain"/>
    <property type="match status" value="1"/>
</dbReference>
<dbReference type="GO" id="GO:0140416">
    <property type="term" value="F:transcription regulator inhibitor activity"/>
    <property type="evidence" value="ECO:0007669"/>
    <property type="project" value="TreeGrafter"/>
</dbReference>
<evidence type="ECO:0000313" key="11">
    <source>
        <dbReference type="Ensembl" id="ENSLACP00000013789.1"/>
    </source>
</evidence>
<keyword evidence="6 7" id="KW-0539">Nucleus</keyword>
<keyword evidence="7" id="KW-0963">Cytoplasm</keyword>
<dbReference type="InterPro" id="IPR013019">
    <property type="entry name" value="MAD_homology_MH1"/>
</dbReference>
<evidence type="ECO:0000256" key="3">
    <source>
        <dbReference type="ARBA" id="ARBA00022833"/>
    </source>
</evidence>
<feature type="domain" description="MH1" evidence="9">
    <location>
        <begin position="8"/>
        <end position="146"/>
    </location>
</feature>
<dbReference type="InterPro" id="IPR003619">
    <property type="entry name" value="MAD_homology1_Dwarfin-type"/>
</dbReference>
<protein>
    <recommendedName>
        <fullName evidence="7">Mothers against decapentaplegic homolog</fullName>
        <shortName evidence="7">MAD homolog</shortName>
        <shortName evidence="7">Mothers against DPP homolog</shortName>
    </recommendedName>
    <alternativeName>
        <fullName evidence="7">SMAD family member</fullName>
    </alternativeName>
</protein>
<dbReference type="GO" id="GO:0005737">
    <property type="term" value="C:cytoplasm"/>
    <property type="evidence" value="ECO:0007669"/>
    <property type="project" value="UniProtKB-SubCell"/>
</dbReference>
<evidence type="ECO:0000259" key="10">
    <source>
        <dbReference type="PROSITE" id="PS51076"/>
    </source>
</evidence>
<reference evidence="12" key="1">
    <citation type="submission" date="2011-08" db="EMBL/GenBank/DDBJ databases">
        <title>The draft genome of Latimeria chalumnae.</title>
        <authorList>
            <person name="Di Palma F."/>
            <person name="Alfoldi J."/>
            <person name="Johnson J."/>
            <person name="Berlin A."/>
            <person name="Gnerre S."/>
            <person name="Jaffe D."/>
            <person name="MacCallum I."/>
            <person name="Young S."/>
            <person name="Walker B.J."/>
            <person name="Lander E."/>
            <person name="Lindblad-Toh K."/>
        </authorList>
    </citation>
    <scope>NUCLEOTIDE SEQUENCE [LARGE SCALE GENOMIC DNA]</scope>
    <source>
        <strain evidence="12">Wild caught</strain>
    </source>
</reference>
<dbReference type="GO" id="GO:0009653">
    <property type="term" value="P:anatomical structure morphogenesis"/>
    <property type="evidence" value="ECO:0007669"/>
    <property type="project" value="TreeGrafter"/>
</dbReference>
<dbReference type="GO" id="GO:0071144">
    <property type="term" value="C:heteromeric SMAD protein complex"/>
    <property type="evidence" value="ECO:0007669"/>
    <property type="project" value="TreeGrafter"/>
</dbReference>
<keyword evidence="4 7" id="KW-0805">Transcription regulation</keyword>
<dbReference type="GO" id="GO:0060395">
    <property type="term" value="P:SMAD protein signal transduction"/>
    <property type="evidence" value="ECO:0007669"/>
    <property type="project" value="TreeGrafter"/>
</dbReference>
<dbReference type="Proteomes" id="UP000008672">
    <property type="component" value="Unassembled WGS sequence"/>
</dbReference>
<dbReference type="InterPro" id="IPR017855">
    <property type="entry name" value="SMAD-like_dom_sf"/>
</dbReference>
<dbReference type="EMBL" id="AFYH01140261">
    <property type="status" value="NOT_ANNOTATED_CDS"/>
    <property type="molecule type" value="Genomic_DNA"/>
</dbReference>
<dbReference type="InterPro" id="IPR036578">
    <property type="entry name" value="SMAD_MH1_sf"/>
</dbReference>
<dbReference type="PANTHER" id="PTHR13703">
    <property type="entry name" value="SMAD"/>
    <property type="match status" value="1"/>
</dbReference>
<evidence type="ECO:0000256" key="1">
    <source>
        <dbReference type="ARBA" id="ARBA00005545"/>
    </source>
</evidence>
<dbReference type="EMBL" id="AFYH01140262">
    <property type="status" value="NOT_ANNOTATED_CDS"/>
    <property type="molecule type" value="Genomic_DNA"/>
</dbReference>
<dbReference type="Pfam" id="PF03165">
    <property type="entry name" value="MH1"/>
    <property type="match status" value="1"/>
</dbReference>
<dbReference type="EMBL" id="AFYH01140263">
    <property type="status" value="NOT_ANNOTATED_CDS"/>
    <property type="molecule type" value="Genomic_DNA"/>
</dbReference>
<feature type="region of interest" description="Disordered" evidence="8">
    <location>
        <begin position="143"/>
        <end position="173"/>
    </location>
</feature>
<dbReference type="GO" id="GO:0070411">
    <property type="term" value="F:I-SMAD binding"/>
    <property type="evidence" value="ECO:0007669"/>
    <property type="project" value="TreeGrafter"/>
</dbReference>